<dbReference type="InterPro" id="IPR026533">
    <property type="entry name" value="NTPase/PRRC1"/>
</dbReference>
<dbReference type="PANTHER" id="PTHR34699">
    <property type="match status" value="1"/>
</dbReference>
<evidence type="ECO:0000259" key="12">
    <source>
        <dbReference type="Pfam" id="PF01931"/>
    </source>
</evidence>
<evidence type="ECO:0000313" key="14">
    <source>
        <dbReference type="Proteomes" id="UP000284416"/>
    </source>
</evidence>
<evidence type="ECO:0000256" key="9">
    <source>
        <dbReference type="ARBA" id="ARBA00048781"/>
    </source>
</evidence>
<keyword evidence="2 11" id="KW-0479">Metal-binding</keyword>
<sequence length="183" mass="19529">MKIIIGSKNPAKVSAVKNAFQTDDSIEFIAMDIPSGVSAQPFSDEETIEGAINRAHAALEEGNGEIGIGLEGGVNATKHGLFLCNWGALVQEGFPPIIAGGARIPLPDEIAGKLLAGRELGPVMDDYTKKKDIRENEGAVGVFTNGQISRTEMFTHVTKLLAGQYEYRKNNLNPLSIPAAQPK</sequence>
<evidence type="ECO:0000256" key="10">
    <source>
        <dbReference type="ARBA" id="ARBA00060855"/>
    </source>
</evidence>
<dbReference type="InterPro" id="IPR002786">
    <property type="entry name" value="Non_canon_purine_NTPase"/>
</dbReference>
<dbReference type="EC" id="3.6.1.73" evidence="11"/>
<comment type="function">
    <text evidence="11">Phosphatase that hydrolyzes non-canonical purine nucleotides such as XTP and ITP to their respective diphosphate derivatives. Probably excludes non-canonical purines from DNA/RNA precursor pool, thus preventing their incorporation into DNA/RNA and avoiding chromosomal lesions.</text>
</comment>
<evidence type="ECO:0000256" key="3">
    <source>
        <dbReference type="ARBA" id="ARBA00022741"/>
    </source>
</evidence>
<keyword evidence="5 11" id="KW-0460">Magnesium</keyword>
<dbReference type="GO" id="GO:0000166">
    <property type="term" value="F:nucleotide binding"/>
    <property type="evidence" value="ECO:0007669"/>
    <property type="project" value="UniProtKB-KW"/>
</dbReference>
<dbReference type="RefSeq" id="WP_118920901.1">
    <property type="nucleotide sequence ID" value="NZ_QWEG01000006.1"/>
</dbReference>
<comment type="catalytic activity">
    <reaction evidence="8 11">
        <text>ITP + H2O = IDP + phosphate + H(+)</text>
        <dbReference type="Rhea" id="RHEA:28330"/>
        <dbReference type="ChEBI" id="CHEBI:15377"/>
        <dbReference type="ChEBI" id="CHEBI:15378"/>
        <dbReference type="ChEBI" id="CHEBI:43474"/>
        <dbReference type="ChEBI" id="CHEBI:58280"/>
        <dbReference type="ChEBI" id="CHEBI:61402"/>
        <dbReference type="EC" id="3.6.1.73"/>
    </reaction>
</comment>
<keyword evidence="3 11" id="KW-0547">Nucleotide-binding</keyword>
<comment type="cofactor">
    <cofactor evidence="1">
        <name>Mn(2+)</name>
        <dbReference type="ChEBI" id="CHEBI:29035"/>
    </cofactor>
</comment>
<dbReference type="Proteomes" id="UP000284416">
    <property type="component" value="Unassembled WGS sequence"/>
</dbReference>
<evidence type="ECO:0000256" key="4">
    <source>
        <dbReference type="ARBA" id="ARBA00022801"/>
    </source>
</evidence>
<evidence type="ECO:0000256" key="2">
    <source>
        <dbReference type="ARBA" id="ARBA00022723"/>
    </source>
</evidence>
<dbReference type="SUPFAM" id="SSF52972">
    <property type="entry name" value="ITPase-like"/>
    <property type="match status" value="1"/>
</dbReference>
<dbReference type="GO" id="GO:0046872">
    <property type="term" value="F:metal ion binding"/>
    <property type="evidence" value="ECO:0007669"/>
    <property type="project" value="UniProtKB-KW"/>
</dbReference>
<gene>
    <name evidence="13" type="ORF">D1B31_11395</name>
</gene>
<feature type="domain" description="Non-canonical purine NTP phosphatase/PRRC1" evidence="12">
    <location>
        <begin position="6"/>
        <end position="157"/>
    </location>
</feature>
<dbReference type="GO" id="GO:0103023">
    <property type="term" value="F:ITPase activity"/>
    <property type="evidence" value="ECO:0007669"/>
    <property type="project" value="UniProtKB-EC"/>
</dbReference>
<evidence type="ECO:0000256" key="6">
    <source>
        <dbReference type="ARBA" id="ARBA00023080"/>
    </source>
</evidence>
<keyword evidence="14" id="KW-1185">Reference proteome</keyword>
<proteinExistence type="inferred from homology"/>
<dbReference type="FunFam" id="3.90.950.10:FF:000002">
    <property type="entry name" value="Inosine/xanthosine triphosphatase"/>
    <property type="match status" value="1"/>
</dbReference>
<comment type="catalytic activity">
    <reaction evidence="9 11">
        <text>XTP + H2O = XDP + phosphate + H(+)</text>
        <dbReference type="Rhea" id="RHEA:28406"/>
        <dbReference type="ChEBI" id="CHEBI:15377"/>
        <dbReference type="ChEBI" id="CHEBI:15378"/>
        <dbReference type="ChEBI" id="CHEBI:43474"/>
        <dbReference type="ChEBI" id="CHEBI:59884"/>
        <dbReference type="ChEBI" id="CHEBI:61314"/>
        <dbReference type="EC" id="3.6.1.73"/>
    </reaction>
</comment>
<dbReference type="PANTHER" id="PTHR34699:SF2">
    <property type="entry name" value="NON-CANONICAL PURINE NTP PHOSPHATASE_PRRC1 DOMAIN-CONTAINING PROTEIN"/>
    <property type="match status" value="1"/>
</dbReference>
<protein>
    <recommendedName>
        <fullName evidence="11">Probable inosine/xanthosine triphosphatase</fullName>
        <shortName evidence="11">ITPase/XTPase</shortName>
        <ecNumber evidence="11">3.6.1.73</ecNumber>
    </recommendedName>
    <alternativeName>
        <fullName evidence="11">Non-canonical purine NTP phosphatase</fullName>
    </alternativeName>
    <alternativeName>
        <fullName evidence="11">Non-standard purine NTP phosphatase</fullName>
    </alternativeName>
    <alternativeName>
        <fullName evidence="11">Nucleoside-triphosphate phosphatase</fullName>
        <shortName evidence="11">NTPase</shortName>
    </alternativeName>
</protein>
<keyword evidence="4 11" id="KW-0378">Hydrolase</keyword>
<dbReference type="EMBL" id="QWEG01000006">
    <property type="protein sequence ID" value="RHW40785.1"/>
    <property type="molecule type" value="Genomic_DNA"/>
</dbReference>
<reference evidence="13 14" key="1">
    <citation type="journal article" date="2017" name="Int. J. Syst. Evol. Microbiol.">
        <title>Bacillus notoginsengisoli sp. nov., a novel bacterium isolated from the rhizosphere of Panax notoginseng.</title>
        <authorList>
            <person name="Zhang M.Y."/>
            <person name="Cheng J."/>
            <person name="Cai Y."/>
            <person name="Zhang T.Y."/>
            <person name="Wu Y.Y."/>
            <person name="Manikprabhu D."/>
            <person name="Li W.J."/>
            <person name="Zhang Y.X."/>
        </authorList>
    </citation>
    <scope>NUCLEOTIDE SEQUENCE [LARGE SCALE GENOMIC DNA]</scope>
    <source>
        <strain evidence="13 14">JCM 30743</strain>
    </source>
</reference>
<comment type="caution">
    <text evidence="13">The sequence shown here is derived from an EMBL/GenBank/DDBJ whole genome shotgun (WGS) entry which is preliminary data.</text>
</comment>
<comment type="cofactor">
    <cofactor evidence="11">
        <name>Mg(2+)</name>
        <dbReference type="ChEBI" id="CHEBI:18420"/>
    </cofactor>
    <cofactor evidence="11">
        <name>Mn(2+)</name>
        <dbReference type="ChEBI" id="CHEBI:29035"/>
    </cofactor>
    <text evidence="11">Binds 1 divalent metal cation per subunit; can use either Mg(2+) or Mn(2+).</text>
</comment>
<evidence type="ECO:0000313" key="13">
    <source>
        <dbReference type="EMBL" id="RHW40785.1"/>
    </source>
</evidence>
<organism evidence="13 14">
    <name type="scientific">Neobacillus notoginsengisoli</name>
    <dbReference type="NCBI Taxonomy" id="1578198"/>
    <lineage>
        <taxon>Bacteria</taxon>
        <taxon>Bacillati</taxon>
        <taxon>Bacillota</taxon>
        <taxon>Bacilli</taxon>
        <taxon>Bacillales</taxon>
        <taxon>Bacillaceae</taxon>
        <taxon>Neobacillus</taxon>
    </lineage>
</organism>
<accession>A0A417YUJ0</accession>
<keyword evidence="7 11" id="KW-0464">Manganese</keyword>
<dbReference type="HAMAP" id="MF_00648">
    <property type="entry name" value="Non_canon_purine_NTPase_YjjX"/>
    <property type="match status" value="1"/>
</dbReference>
<dbReference type="AlphaFoldDB" id="A0A417YUJ0"/>
<dbReference type="InterPro" id="IPR050299">
    <property type="entry name" value="YjjX_NTPase"/>
</dbReference>
<evidence type="ECO:0000256" key="11">
    <source>
        <dbReference type="HAMAP-Rule" id="MF_00648"/>
    </source>
</evidence>
<comment type="subunit">
    <text evidence="11">Homodimer.</text>
</comment>
<dbReference type="Pfam" id="PF01931">
    <property type="entry name" value="NTPase_I-T"/>
    <property type="match status" value="1"/>
</dbReference>
<evidence type="ECO:0000256" key="5">
    <source>
        <dbReference type="ARBA" id="ARBA00022842"/>
    </source>
</evidence>
<comment type="caution">
    <text evidence="11">Lacks conserved residue(s) required for the propagation of feature annotation.</text>
</comment>
<keyword evidence="6 11" id="KW-0546">Nucleotide metabolism</keyword>
<comment type="similarity">
    <text evidence="10 11">Belongs to the YjjX NTPase family.</text>
</comment>
<dbReference type="NCBIfam" id="NF002850">
    <property type="entry name" value="PRK03114.1"/>
    <property type="match status" value="1"/>
</dbReference>
<evidence type="ECO:0000256" key="8">
    <source>
        <dbReference type="ARBA" id="ARBA00048174"/>
    </source>
</evidence>
<dbReference type="OrthoDB" id="164951at2"/>
<dbReference type="GO" id="GO:0009117">
    <property type="term" value="P:nucleotide metabolic process"/>
    <property type="evidence" value="ECO:0007669"/>
    <property type="project" value="UniProtKB-KW"/>
</dbReference>
<dbReference type="Gene3D" id="3.90.950.10">
    <property type="match status" value="1"/>
</dbReference>
<evidence type="ECO:0000256" key="7">
    <source>
        <dbReference type="ARBA" id="ARBA00023211"/>
    </source>
</evidence>
<evidence type="ECO:0000256" key="1">
    <source>
        <dbReference type="ARBA" id="ARBA00001936"/>
    </source>
</evidence>
<name>A0A417YUJ0_9BACI</name>
<dbReference type="InterPro" id="IPR029001">
    <property type="entry name" value="ITPase-like_fam"/>
</dbReference>